<dbReference type="InterPro" id="IPR050638">
    <property type="entry name" value="AA-Vitamin_Transporters"/>
</dbReference>
<sequence>MKRNDLLLTLLVMVIWGFNFSMIKTSVSEINPLLITAARFAMAITPAIFFIARPKVGWHFLIGYGVVFGVGVWGMAAWSIASGLSSSLSSVMLSANVLLSMILGILILNERVSTRKCIGGIIALVALILLFHTTTGTTTWKGMILIFVATCCWTLCGFILKASKTQEAFAFSLWSLLFAPVPLIAFAIVLNGHQIIEQAYDLWNWDTSIAVLFQAYPTTLFGYWVWNKMLIRYPLSTVAPLNLLVPVFAMLSGFLFYDEALTMNQVVVSVLFLLGIALIVKPKAKSLNHLSSIQKMQ</sequence>
<organism evidence="7 8">
    <name type="scientific">Vibrio caribbeanicus ATCC BAA-2122</name>
    <dbReference type="NCBI Taxonomy" id="796620"/>
    <lineage>
        <taxon>Bacteria</taxon>
        <taxon>Pseudomonadati</taxon>
        <taxon>Pseudomonadota</taxon>
        <taxon>Gammaproteobacteria</taxon>
        <taxon>Vibrionales</taxon>
        <taxon>Vibrionaceae</taxon>
        <taxon>Vibrio</taxon>
    </lineage>
</organism>
<feature type="domain" description="EamA" evidence="6">
    <location>
        <begin position="6"/>
        <end position="131"/>
    </location>
</feature>
<feature type="transmembrane region" description="Helical" evidence="5">
    <location>
        <begin position="140"/>
        <end position="160"/>
    </location>
</feature>
<dbReference type="PANTHER" id="PTHR32322:SF9">
    <property type="entry name" value="AMINO-ACID METABOLITE EFFLUX PUMP-RELATED"/>
    <property type="match status" value="1"/>
</dbReference>
<proteinExistence type="predicted"/>
<reference evidence="7 8" key="1">
    <citation type="journal article" date="2012" name="Int. J. Syst. Evol. Microbiol.">
        <title>Vibrio caribbeanicus sp. nov., isolated from the marine sponge Scleritoderma cyanea.</title>
        <authorList>
            <person name="Hoffmann M."/>
            <person name="Monday S.R."/>
            <person name="Allard M.W."/>
            <person name="Strain E.A."/>
            <person name="Whittaker P."/>
            <person name="Naum M."/>
            <person name="McCarthy P.J."/>
            <person name="Lopez J.V."/>
            <person name="Fischer M."/>
            <person name="Brown E.W."/>
        </authorList>
    </citation>
    <scope>NUCLEOTIDE SEQUENCE [LARGE SCALE GENOMIC DNA]</scope>
    <source>
        <strain evidence="7 8">ATCC BAA-2122</strain>
    </source>
</reference>
<accession>E3BKN6</accession>
<evidence type="ECO:0000256" key="2">
    <source>
        <dbReference type="ARBA" id="ARBA00022692"/>
    </source>
</evidence>
<keyword evidence="3 5" id="KW-1133">Transmembrane helix</keyword>
<dbReference type="RefSeq" id="WP_009601605.1">
    <property type="nucleotide sequence ID" value="NZ_AEIU01000075.1"/>
</dbReference>
<dbReference type="Proteomes" id="UP000002943">
    <property type="component" value="Unassembled WGS sequence"/>
</dbReference>
<feature type="transmembrane region" description="Helical" evidence="5">
    <location>
        <begin position="87"/>
        <end position="108"/>
    </location>
</feature>
<feature type="transmembrane region" description="Helical" evidence="5">
    <location>
        <begin position="238"/>
        <end position="257"/>
    </location>
</feature>
<feature type="transmembrane region" description="Helical" evidence="5">
    <location>
        <begin position="263"/>
        <end position="280"/>
    </location>
</feature>
<dbReference type="EMBL" id="AEIU01000075">
    <property type="protein sequence ID" value="EFP96230.1"/>
    <property type="molecule type" value="Genomic_DNA"/>
</dbReference>
<comment type="subcellular location">
    <subcellularLocation>
        <location evidence="1">Membrane</location>
        <topology evidence="1">Multi-pass membrane protein</topology>
    </subcellularLocation>
</comment>
<dbReference type="PANTHER" id="PTHR32322">
    <property type="entry name" value="INNER MEMBRANE TRANSPORTER"/>
    <property type="match status" value="1"/>
</dbReference>
<feature type="domain" description="EamA" evidence="6">
    <location>
        <begin position="141"/>
        <end position="280"/>
    </location>
</feature>
<evidence type="ECO:0000259" key="6">
    <source>
        <dbReference type="Pfam" id="PF00892"/>
    </source>
</evidence>
<keyword evidence="8" id="KW-1185">Reference proteome</keyword>
<dbReference type="GO" id="GO:0016020">
    <property type="term" value="C:membrane"/>
    <property type="evidence" value="ECO:0007669"/>
    <property type="project" value="UniProtKB-SubCell"/>
</dbReference>
<dbReference type="SUPFAM" id="SSF103481">
    <property type="entry name" value="Multidrug resistance efflux transporter EmrE"/>
    <property type="match status" value="2"/>
</dbReference>
<evidence type="ECO:0000313" key="8">
    <source>
        <dbReference type="Proteomes" id="UP000002943"/>
    </source>
</evidence>
<evidence type="ECO:0000256" key="3">
    <source>
        <dbReference type="ARBA" id="ARBA00022989"/>
    </source>
</evidence>
<keyword evidence="2 5" id="KW-0812">Transmembrane</keyword>
<protein>
    <submittedName>
        <fullName evidence="7">Drug/metabolite transporter superfamily permease</fullName>
    </submittedName>
</protein>
<gene>
    <name evidence="7" type="ORF">VIBC2010_11714</name>
</gene>
<dbReference type="Pfam" id="PF00892">
    <property type="entry name" value="EamA"/>
    <property type="match status" value="2"/>
</dbReference>
<dbReference type="eggNOG" id="COG0697">
    <property type="taxonomic scope" value="Bacteria"/>
</dbReference>
<dbReference type="OrthoDB" id="7158585at2"/>
<feature type="transmembrane region" description="Helical" evidence="5">
    <location>
        <begin position="33"/>
        <end position="51"/>
    </location>
</feature>
<dbReference type="InterPro" id="IPR037185">
    <property type="entry name" value="EmrE-like"/>
</dbReference>
<evidence type="ECO:0000256" key="5">
    <source>
        <dbReference type="SAM" id="Phobius"/>
    </source>
</evidence>
<feature type="transmembrane region" description="Helical" evidence="5">
    <location>
        <begin position="58"/>
        <end position="81"/>
    </location>
</feature>
<keyword evidence="4 5" id="KW-0472">Membrane</keyword>
<feature type="transmembrane region" description="Helical" evidence="5">
    <location>
        <begin position="208"/>
        <end position="226"/>
    </location>
</feature>
<name>E3BKN6_9VIBR</name>
<feature type="transmembrane region" description="Helical" evidence="5">
    <location>
        <begin position="117"/>
        <end position="134"/>
    </location>
</feature>
<evidence type="ECO:0000256" key="1">
    <source>
        <dbReference type="ARBA" id="ARBA00004141"/>
    </source>
</evidence>
<dbReference type="AlphaFoldDB" id="E3BKN6"/>
<dbReference type="InterPro" id="IPR000620">
    <property type="entry name" value="EamA_dom"/>
</dbReference>
<comment type="caution">
    <text evidence="7">The sequence shown here is derived from an EMBL/GenBank/DDBJ whole genome shotgun (WGS) entry which is preliminary data.</text>
</comment>
<evidence type="ECO:0000256" key="4">
    <source>
        <dbReference type="ARBA" id="ARBA00023136"/>
    </source>
</evidence>
<feature type="transmembrane region" description="Helical" evidence="5">
    <location>
        <begin position="172"/>
        <end position="196"/>
    </location>
</feature>
<evidence type="ECO:0000313" key="7">
    <source>
        <dbReference type="EMBL" id="EFP96230.1"/>
    </source>
</evidence>